<keyword evidence="1" id="KW-0732">Signal</keyword>
<evidence type="ECO:0000256" key="1">
    <source>
        <dbReference type="SAM" id="SignalP"/>
    </source>
</evidence>
<gene>
    <name evidence="2" type="ORF">H7F21_05050</name>
</gene>
<dbReference type="RefSeq" id="WP_185788123.1">
    <property type="nucleotide sequence ID" value="NZ_JACLCP010000001.1"/>
</dbReference>
<evidence type="ECO:0000313" key="2">
    <source>
        <dbReference type="EMBL" id="MBC2844452.1"/>
    </source>
</evidence>
<proteinExistence type="predicted"/>
<organism evidence="2 3">
    <name type="scientific">Winogradskyella flava</name>
    <dbReference type="NCBI Taxonomy" id="1884876"/>
    <lineage>
        <taxon>Bacteria</taxon>
        <taxon>Pseudomonadati</taxon>
        <taxon>Bacteroidota</taxon>
        <taxon>Flavobacteriia</taxon>
        <taxon>Flavobacteriales</taxon>
        <taxon>Flavobacteriaceae</taxon>
        <taxon>Winogradskyella</taxon>
    </lineage>
</organism>
<reference evidence="2" key="1">
    <citation type="submission" date="2020-08" db="EMBL/GenBank/DDBJ databases">
        <title>Winogradskyella ouciana sp. nov., isolated from the hadal seawater of the Mariana Trench.</title>
        <authorList>
            <person name="He X."/>
        </authorList>
    </citation>
    <scope>NUCLEOTIDE SEQUENCE [LARGE SCALE GENOMIC DNA]</scope>
    <source>
        <strain evidence="2">KCTC 52348</strain>
    </source>
</reference>
<sequence>MIIKKATYLLLFLSLSLHSNAQQKIHIDEKGDTISETYFQNKWRNPDLSLSRWDSLGENNKRYCKLKKELFLKGTIDYSIIKKELEKIISTNIPDSSTILISYYFKDDLCTSAQNNKWTKEEIKQRKDFLNPIKESLNEKGIVFLCLFEKDMTLKNKPKKSTEYFFLDEYNYFRSNLFSNPTLCGSKGIIIPNGQTLIRNGEYRADWMAKSLEPEIWSQFFKRSEDIKVSEKSRF</sequence>
<dbReference type="EMBL" id="JACLCP010000001">
    <property type="protein sequence ID" value="MBC2844452.1"/>
    <property type="molecule type" value="Genomic_DNA"/>
</dbReference>
<feature type="chain" id="PRO_5032633313" evidence="1">
    <location>
        <begin position="22"/>
        <end position="235"/>
    </location>
</feature>
<evidence type="ECO:0000313" key="3">
    <source>
        <dbReference type="Proteomes" id="UP000533900"/>
    </source>
</evidence>
<keyword evidence="3" id="KW-1185">Reference proteome</keyword>
<dbReference type="Proteomes" id="UP000533900">
    <property type="component" value="Unassembled WGS sequence"/>
</dbReference>
<dbReference type="AlphaFoldDB" id="A0A842IMH9"/>
<accession>A0A842IMH9</accession>
<name>A0A842IMH9_9FLAO</name>
<protein>
    <submittedName>
        <fullName evidence="2">Uncharacterized protein</fullName>
    </submittedName>
</protein>
<comment type="caution">
    <text evidence="2">The sequence shown here is derived from an EMBL/GenBank/DDBJ whole genome shotgun (WGS) entry which is preliminary data.</text>
</comment>
<feature type="signal peptide" evidence="1">
    <location>
        <begin position="1"/>
        <end position="21"/>
    </location>
</feature>